<reference evidence="4 5" key="1">
    <citation type="journal article" date="2013" name="Genome Biol.">
        <title>The genome sequence of the most widely cultivated cacao type and its use to identify candidate genes regulating pod color.</title>
        <authorList>
            <person name="Motamayor J.C."/>
            <person name="Mockaitis K."/>
            <person name="Schmutz J."/>
            <person name="Haiminen N."/>
            <person name="Iii D.L."/>
            <person name="Cornejo O."/>
            <person name="Findley S.D."/>
            <person name="Zheng P."/>
            <person name="Utro F."/>
            <person name="Royaert S."/>
            <person name="Saski C."/>
            <person name="Jenkins J."/>
            <person name="Podicheti R."/>
            <person name="Zhao M."/>
            <person name="Scheffler B.E."/>
            <person name="Stack J.C."/>
            <person name="Feltus F.A."/>
            <person name="Mustiga G.M."/>
            <person name="Amores F."/>
            <person name="Phillips W."/>
            <person name="Marelli J.P."/>
            <person name="May G.D."/>
            <person name="Shapiro H."/>
            <person name="Ma J."/>
            <person name="Bustamante C.D."/>
            <person name="Schnell R.J."/>
            <person name="Main D."/>
            <person name="Gilbert D."/>
            <person name="Parida L."/>
            <person name="Kuhn D.N."/>
        </authorList>
    </citation>
    <scope>NUCLEOTIDE SEQUENCE [LARGE SCALE GENOMIC DNA]</scope>
    <source>
        <strain evidence="5">cv. Matina 1-6</strain>
    </source>
</reference>
<accession>A0A061ENP2</accession>
<dbReference type="GO" id="GO:0009507">
    <property type="term" value="C:chloroplast"/>
    <property type="evidence" value="ECO:0000318"/>
    <property type="project" value="GO_Central"/>
</dbReference>
<dbReference type="PANTHER" id="PTHR13068">
    <property type="entry name" value="CGI-12 PROTEIN-RELATED"/>
    <property type="match status" value="1"/>
</dbReference>
<name>A0A061ENP2_THECC</name>
<evidence type="ECO:0000256" key="1">
    <source>
        <dbReference type="ARBA" id="ARBA00007692"/>
    </source>
</evidence>
<dbReference type="Gene3D" id="1.25.70.10">
    <property type="entry name" value="Transcription termination factor 3, mitochondrial"/>
    <property type="match status" value="1"/>
</dbReference>
<keyword evidence="2" id="KW-0806">Transcription termination</keyword>
<evidence type="ECO:0000256" key="2">
    <source>
        <dbReference type="ARBA" id="ARBA00022472"/>
    </source>
</evidence>
<protein>
    <submittedName>
        <fullName evidence="4">Mitochondrial transcription termination factor family protein, putative isoform 1</fullName>
    </submittedName>
</protein>
<dbReference type="Pfam" id="PF02536">
    <property type="entry name" value="mTERF"/>
    <property type="match status" value="1"/>
</dbReference>
<sequence length="395" mass="45270">MFCSISKTLLHGRDKITAPQTMKLFCTLRKNPSILSLRLFSTTSNQQQSFTVSYLINTCGLSPESALHASKFVNFETPDKPDSVLAFFKKHGFSKTQIATISKRRPALLLYDVEKILLPKVEFFYSKGASRSDLATFVSKYPTILAISLEKQIIPSFNLLRNMLLSDENVINAIKLYPRIFSYDFNAYILPNINVLRDTGVPEYNIVKLLHWLPKAFFRAPVKVKENAEKLKGMGFNPERVIYLVAVYALGSLSKSTLEKKFDTFKKCGWSEEEVLEAFRRYPLIMTISEDKIMAVMDFLMSKMRFEVSSLAKYPRILAMSLEKRLVPRGLFAQDLLSKGLLEEKIRLPKFFESSKELFLNRFVYAYGEKAPELLKLYEEKFNLALGGKGKIQKS</sequence>
<dbReference type="EMBL" id="CM001882">
    <property type="protein sequence ID" value="EOY06461.1"/>
    <property type="molecule type" value="Genomic_DNA"/>
</dbReference>
<dbReference type="Gramene" id="EOY06462">
    <property type="protein sequence ID" value="EOY06462"/>
    <property type="gene ID" value="TCM_021173"/>
</dbReference>
<keyword evidence="2" id="KW-0804">Transcription</keyword>
<dbReference type="GO" id="GO:0006353">
    <property type="term" value="P:DNA-templated transcription termination"/>
    <property type="evidence" value="ECO:0007669"/>
    <property type="project" value="UniProtKB-KW"/>
</dbReference>
<gene>
    <name evidence="4" type="ORF">TCM_021173</name>
</gene>
<evidence type="ECO:0000313" key="5">
    <source>
        <dbReference type="Proteomes" id="UP000026915"/>
    </source>
</evidence>
<dbReference type="EMBL" id="CM001882">
    <property type="protein sequence ID" value="EOY06462.1"/>
    <property type="molecule type" value="Genomic_DNA"/>
</dbReference>
<dbReference type="FunFam" id="1.25.70.10:FF:000001">
    <property type="entry name" value="Mitochondrial transcription termination factor-like"/>
    <property type="match status" value="1"/>
</dbReference>
<dbReference type="InterPro" id="IPR038538">
    <property type="entry name" value="MTERF_sf"/>
</dbReference>
<evidence type="ECO:0000256" key="3">
    <source>
        <dbReference type="ARBA" id="ARBA00022946"/>
    </source>
</evidence>
<dbReference type="Gramene" id="EOY06461">
    <property type="protein sequence ID" value="EOY06461"/>
    <property type="gene ID" value="TCM_021173"/>
</dbReference>
<keyword evidence="2" id="KW-0805">Transcription regulation</keyword>
<dbReference type="GO" id="GO:0003676">
    <property type="term" value="F:nucleic acid binding"/>
    <property type="evidence" value="ECO:0007669"/>
    <property type="project" value="InterPro"/>
</dbReference>
<dbReference type="InParanoid" id="A0A061ENP2"/>
<dbReference type="AlphaFoldDB" id="A0A061ENP2"/>
<organism evidence="4 5">
    <name type="scientific">Theobroma cacao</name>
    <name type="common">Cacao</name>
    <name type="synonym">Cocoa</name>
    <dbReference type="NCBI Taxonomy" id="3641"/>
    <lineage>
        <taxon>Eukaryota</taxon>
        <taxon>Viridiplantae</taxon>
        <taxon>Streptophyta</taxon>
        <taxon>Embryophyta</taxon>
        <taxon>Tracheophyta</taxon>
        <taxon>Spermatophyta</taxon>
        <taxon>Magnoliopsida</taxon>
        <taxon>eudicotyledons</taxon>
        <taxon>Gunneridae</taxon>
        <taxon>Pentapetalae</taxon>
        <taxon>rosids</taxon>
        <taxon>malvids</taxon>
        <taxon>Malvales</taxon>
        <taxon>Malvaceae</taxon>
        <taxon>Byttnerioideae</taxon>
        <taxon>Theobroma</taxon>
    </lineage>
</organism>
<dbReference type="GO" id="GO:0009658">
    <property type="term" value="P:chloroplast organization"/>
    <property type="evidence" value="ECO:0000318"/>
    <property type="project" value="GO_Central"/>
</dbReference>
<evidence type="ECO:0000313" key="4">
    <source>
        <dbReference type="EMBL" id="EOY06461.1"/>
    </source>
</evidence>
<comment type="similarity">
    <text evidence="1">Belongs to the mTERF family.</text>
</comment>
<dbReference type="SMART" id="SM00733">
    <property type="entry name" value="Mterf"/>
    <property type="match status" value="8"/>
</dbReference>
<dbReference type="InterPro" id="IPR003690">
    <property type="entry name" value="MTERF"/>
</dbReference>
<dbReference type="Proteomes" id="UP000026915">
    <property type="component" value="Chromosome 4"/>
</dbReference>
<dbReference type="PANTHER" id="PTHR13068:SF204">
    <property type="entry name" value="TRANSCRIPTION TERMINATION FACTOR FAMILY PROTEIN, PUTATIVE ISOFORM 1-RELATED"/>
    <property type="match status" value="1"/>
</dbReference>
<keyword evidence="5" id="KW-1185">Reference proteome</keyword>
<keyword evidence="3" id="KW-0809">Transit peptide</keyword>
<proteinExistence type="inferred from homology"/>
<dbReference type="OMA" id="MWPSILC"/>
<dbReference type="HOGENOM" id="CLU_034145_1_1_1"/>
<dbReference type="eggNOG" id="KOG1267">
    <property type="taxonomic scope" value="Eukaryota"/>
</dbReference>